<dbReference type="InterPro" id="IPR013786">
    <property type="entry name" value="AcylCoA_DH/ox_N"/>
</dbReference>
<dbReference type="RefSeq" id="WP_379596999.1">
    <property type="nucleotide sequence ID" value="NZ_JBHRTN010000011.1"/>
</dbReference>
<dbReference type="GO" id="GO:0016491">
    <property type="term" value="F:oxidoreductase activity"/>
    <property type="evidence" value="ECO:0007669"/>
    <property type="project" value="UniProtKB-KW"/>
</dbReference>
<evidence type="ECO:0000313" key="7">
    <source>
        <dbReference type="Proteomes" id="UP001595593"/>
    </source>
</evidence>
<feature type="domain" description="Acyl-CoA oxidase/dehydrogenase middle" evidence="3">
    <location>
        <begin position="124"/>
        <end position="215"/>
    </location>
</feature>
<dbReference type="PANTHER" id="PTHR43831">
    <property type="entry name" value="ISOBUTYRYL-COA DEHYDROGENASE"/>
    <property type="match status" value="1"/>
</dbReference>
<feature type="domain" description="Acyl-CoA dehydrogenase C-terminal" evidence="5">
    <location>
        <begin position="245"/>
        <end position="366"/>
    </location>
</feature>
<evidence type="ECO:0000313" key="6">
    <source>
        <dbReference type="EMBL" id="MFC3125948.1"/>
    </source>
</evidence>
<dbReference type="InterPro" id="IPR013107">
    <property type="entry name" value="Acyl-CoA_DH_C"/>
</dbReference>
<dbReference type="InterPro" id="IPR052547">
    <property type="entry name" value="Mito_Isobutyryl-CoADH"/>
</dbReference>
<dbReference type="InterPro" id="IPR009100">
    <property type="entry name" value="AcylCoA_DH/oxidase_NM_dom_sf"/>
</dbReference>
<dbReference type="InterPro" id="IPR006091">
    <property type="entry name" value="Acyl-CoA_Oxase/DH_mid-dom"/>
</dbReference>
<dbReference type="InterPro" id="IPR037069">
    <property type="entry name" value="AcylCoA_DH/ox_N_sf"/>
</dbReference>
<evidence type="ECO:0000259" key="4">
    <source>
        <dbReference type="Pfam" id="PF02771"/>
    </source>
</evidence>
<dbReference type="Pfam" id="PF02770">
    <property type="entry name" value="Acyl-CoA_dh_M"/>
    <property type="match status" value="1"/>
</dbReference>
<comment type="caution">
    <text evidence="6">The sequence shown here is derived from an EMBL/GenBank/DDBJ whole genome shotgun (WGS) entry which is preliminary data.</text>
</comment>
<feature type="domain" description="Acyl-CoA dehydrogenase/oxidase N-terminal" evidence="4">
    <location>
        <begin position="18"/>
        <end position="86"/>
    </location>
</feature>
<dbReference type="SUPFAM" id="SSF56645">
    <property type="entry name" value="Acyl-CoA dehydrogenase NM domain-like"/>
    <property type="match status" value="1"/>
</dbReference>
<dbReference type="Pfam" id="PF02771">
    <property type="entry name" value="Acyl-CoA_dh_N"/>
    <property type="match status" value="1"/>
</dbReference>
<keyword evidence="1" id="KW-0285">Flavoprotein</keyword>
<gene>
    <name evidence="6" type="ORF">ACFOD4_12840</name>
</gene>
<proteinExistence type="predicted"/>
<keyword evidence="2 6" id="KW-0560">Oxidoreductase</keyword>
<evidence type="ECO:0000259" key="3">
    <source>
        <dbReference type="Pfam" id="PF02770"/>
    </source>
</evidence>
<evidence type="ECO:0000256" key="2">
    <source>
        <dbReference type="ARBA" id="ARBA00023002"/>
    </source>
</evidence>
<dbReference type="InterPro" id="IPR046373">
    <property type="entry name" value="Acyl-CoA_Oxase/DH_mid-dom_sf"/>
</dbReference>
<dbReference type="Gene3D" id="2.40.110.10">
    <property type="entry name" value="Butyryl-CoA Dehydrogenase, subunit A, domain 2"/>
    <property type="match status" value="1"/>
</dbReference>
<dbReference type="CDD" id="cd00567">
    <property type="entry name" value="ACAD"/>
    <property type="match status" value="1"/>
</dbReference>
<dbReference type="SUPFAM" id="SSF47203">
    <property type="entry name" value="Acyl-CoA dehydrogenase C-terminal domain-like"/>
    <property type="match status" value="1"/>
</dbReference>
<dbReference type="PIRSF" id="PIRSF016578">
    <property type="entry name" value="HsaA"/>
    <property type="match status" value="1"/>
</dbReference>
<dbReference type="Proteomes" id="UP001595593">
    <property type="component" value="Unassembled WGS sequence"/>
</dbReference>
<dbReference type="InterPro" id="IPR036250">
    <property type="entry name" value="AcylCo_DH-like_C"/>
</dbReference>
<name>A0ABV7G327_9PROT</name>
<protein>
    <submittedName>
        <fullName evidence="6">Acyl-CoA dehydrogenase family protein</fullName>
        <ecNumber evidence="6">1.-.-.-</ecNumber>
    </submittedName>
</protein>
<accession>A0ABV7G327</accession>
<evidence type="ECO:0000259" key="5">
    <source>
        <dbReference type="Pfam" id="PF08028"/>
    </source>
</evidence>
<dbReference type="PANTHER" id="PTHR43831:SF1">
    <property type="entry name" value="ISOBUTYRYL-COA DEHYDROGENASE, MITOCHONDRIAL"/>
    <property type="match status" value="1"/>
</dbReference>
<evidence type="ECO:0000256" key="1">
    <source>
        <dbReference type="ARBA" id="ARBA00022630"/>
    </source>
</evidence>
<dbReference type="Gene3D" id="1.10.540.10">
    <property type="entry name" value="Acyl-CoA dehydrogenase/oxidase, N-terminal domain"/>
    <property type="match status" value="1"/>
</dbReference>
<sequence>MSLALHQDQATDLEALSTAFATRAAEHDRTARFPHVNFAALQAAGLIGLTVPRAQGGQGEGLTAAIEAIEAVSRGCASTGLVFAMNLTHQAALARDTAFPEALRTRVGADAVRHGALINALRVEPEMGSPSRGGLPQTTARRQADGSWRLSGRKIYSTGAPGLGWMLVWARDDADEPRVGPVLVPARASGITVEESWDHLGMRATASHDVVFEDVRLEDAHLAALRPPAAWRSPDAVGLAWNAAGLGAIYTGIARAAAAWIATFLRERVPSGLGKPLATLPRMQEKAGGIEALLNGNVRLLRGLAAEVDAGTPPPASESGLLKTTMIENAAQAVEIAVSLAGNHALSRRNPLERHWRDVQCGRAHVPTVDFAHQAAGRDWLEGAA</sequence>
<dbReference type="EMBL" id="JBHRTN010000011">
    <property type="protein sequence ID" value="MFC3125948.1"/>
    <property type="molecule type" value="Genomic_DNA"/>
</dbReference>
<dbReference type="Pfam" id="PF08028">
    <property type="entry name" value="Acyl-CoA_dh_2"/>
    <property type="match status" value="1"/>
</dbReference>
<dbReference type="EC" id="1.-.-.-" evidence="6"/>
<organism evidence="6 7">
    <name type="scientific">Teichococcus globiformis</name>
    <dbReference type="NCBI Taxonomy" id="2307229"/>
    <lineage>
        <taxon>Bacteria</taxon>
        <taxon>Pseudomonadati</taxon>
        <taxon>Pseudomonadota</taxon>
        <taxon>Alphaproteobacteria</taxon>
        <taxon>Acetobacterales</taxon>
        <taxon>Roseomonadaceae</taxon>
        <taxon>Roseomonas</taxon>
    </lineage>
</organism>
<reference evidence="7" key="1">
    <citation type="journal article" date="2019" name="Int. J. Syst. Evol. Microbiol.">
        <title>The Global Catalogue of Microorganisms (GCM) 10K type strain sequencing project: providing services to taxonomists for standard genome sequencing and annotation.</title>
        <authorList>
            <consortium name="The Broad Institute Genomics Platform"/>
            <consortium name="The Broad Institute Genome Sequencing Center for Infectious Disease"/>
            <person name="Wu L."/>
            <person name="Ma J."/>
        </authorList>
    </citation>
    <scope>NUCLEOTIDE SEQUENCE [LARGE SCALE GENOMIC DNA]</scope>
    <source>
        <strain evidence="7">KCTC 52094</strain>
    </source>
</reference>
<keyword evidence="7" id="KW-1185">Reference proteome</keyword>
<dbReference type="Gene3D" id="1.20.140.10">
    <property type="entry name" value="Butyryl-CoA Dehydrogenase, subunit A, domain 3"/>
    <property type="match status" value="1"/>
</dbReference>